<evidence type="ECO:0000313" key="2">
    <source>
        <dbReference type="Proteomes" id="UP000015347"/>
    </source>
</evidence>
<name>S9QWS9_9RHOB</name>
<dbReference type="RefSeq" id="WP_020038250.1">
    <property type="nucleotide sequence ID" value="NZ_KE557274.1"/>
</dbReference>
<dbReference type="AlphaFoldDB" id="S9QWS9"/>
<dbReference type="EMBL" id="APVH01000013">
    <property type="protein sequence ID" value="EPX84058.1"/>
    <property type="molecule type" value="Genomic_DNA"/>
</dbReference>
<proteinExistence type="predicted"/>
<keyword evidence="2" id="KW-1185">Reference proteome</keyword>
<organism evidence="1 2">
    <name type="scientific">Salipiger mucosus DSM 16094</name>
    <dbReference type="NCBI Taxonomy" id="1123237"/>
    <lineage>
        <taxon>Bacteria</taxon>
        <taxon>Pseudomonadati</taxon>
        <taxon>Pseudomonadota</taxon>
        <taxon>Alphaproteobacteria</taxon>
        <taxon>Rhodobacterales</taxon>
        <taxon>Roseobacteraceae</taxon>
        <taxon>Salipiger</taxon>
    </lineage>
</organism>
<dbReference type="Proteomes" id="UP000015347">
    <property type="component" value="Unassembled WGS sequence"/>
</dbReference>
<evidence type="ECO:0000313" key="1">
    <source>
        <dbReference type="EMBL" id="EPX84058.1"/>
    </source>
</evidence>
<sequence length="297" mass="33911">MTSSVALSNAEVIDQAKSVFNCSQRELARILMHSKDQVYRWKTNQSRMPADVRARLETLISHVQSGSGVNTIMLSLSHRSPDEGATQMQEFFDEMASKHELFEEIMPFGFDVRELTATLKEFGFFVPDDALPTDRQKTHQVRNIFSAFLNSLDILHQWMETFLVDKSERSALDCESVLAAKGKLQGHIIKLAIAKMDIDSVNLHFLDRSIFSEKKRDTLSAVNSDIKSFLEAYRGEGYALMRNPFRITEADNDSLFFEMDSAENASEHDITQYFTLAQRTILREVRALRKIMEPGGR</sequence>
<protein>
    <submittedName>
        <fullName evidence="1">Uncharacterized protein</fullName>
    </submittedName>
</protein>
<dbReference type="STRING" id="1123237.Salmuc_01833"/>
<comment type="caution">
    <text evidence="1">The sequence shown here is derived from an EMBL/GenBank/DDBJ whole genome shotgun (WGS) entry which is preliminary data.</text>
</comment>
<gene>
    <name evidence="1" type="ORF">Salmuc_01833</name>
</gene>
<dbReference type="HOGENOM" id="CLU_936548_0_0_5"/>
<reference evidence="2" key="1">
    <citation type="journal article" date="2014" name="Stand. Genomic Sci.">
        <title>Genome sequence of the exopolysaccharide-producing Salipiger mucosus type strain (DSM 16094(T)), a moderately halophilic member of the Roseobacter clade.</title>
        <authorList>
            <person name="Riedel T."/>
            <person name="Spring S."/>
            <person name="Fiebig A."/>
            <person name="Petersen J."/>
            <person name="Kyrpides N.C."/>
            <person name="Goker M."/>
            <person name="Klenk H.P."/>
        </authorList>
    </citation>
    <scope>NUCLEOTIDE SEQUENCE [LARGE SCALE GENOMIC DNA]</scope>
    <source>
        <strain evidence="2">DSM 16094</strain>
    </source>
</reference>
<accession>S9QWS9</accession>